<feature type="compositionally biased region" description="Polar residues" evidence="1">
    <location>
        <begin position="45"/>
        <end position="57"/>
    </location>
</feature>
<reference evidence="2" key="1">
    <citation type="journal article" date="2014" name="Int. J. Syst. Evol. Microbiol.">
        <title>Complete genome sequence of Corynebacterium casei LMG S-19264T (=DSM 44701T), isolated from a smear-ripened cheese.</title>
        <authorList>
            <consortium name="US DOE Joint Genome Institute (JGI-PGF)"/>
            <person name="Walter F."/>
            <person name="Albersmeier A."/>
            <person name="Kalinowski J."/>
            <person name="Ruckert C."/>
        </authorList>
    </citation>
    <scope>NUCLEOTIDE SEQUENCE</scope>
    <source>
        <strain evidence="2">CCM 8711</strain>
    </source>
</reference>
<dbReference type="AlphaFoldDB" id="A0A917J8Q7"/>
<feature type="region of interest" description="Disordered" evidence="1">
    <location>
        <begin position="45"/>
        <end position="100"/>
    </location>
</feature>
<keyword evidence="3" id="KW-1185">Reference proteome</keyword>
<gene>
    <name evidence="2" type="ORF">GCM10011425_14140</name>
</gene>
<protein>
    <submittedName>
        <fullName evidence="2">Uncharacterized protein</fullName>
    </submittedName>
</protein>
<evidence type="ECO:0000313" key="3">
    <source>
        <dbReference type="Proteomes" id="UP000662074"/>
    </source>
</evidence>
<reference evidence="2" key="2">
    <citation type="submission" date="2020-09" db="EMBL/GenBank/DDBJ databases">
        <authorList>
            <person name="Sun Q."/>
            <person name="Sedlacek I."/>
        </authorList>
    </citation>
    <scope>NUCLEOTIDE SEQUENCE</scope>
    <source>
        <strain evidence="2">CCM 8711</strain>
    </source>
</reference>
<dbReference type="Proteomes" id="UP000662074">
    <property type="component" value="Unassembled WGS sequence"/>
</dbReference>
<evidence type="ECO:0000256" key="1">
    <source>
        <dbReference type="SAM" id="MobiDB-lite"/>
    </source>
</evidence>
<evidence type="ECO:0000313" key="2">
    <source>
        <dbReference type="EMBL" id="GGI50202.1"/>
    </source>
</evidence>
<comment type="caution">
    <text evidence="2">The sequence shown here is derived from an EMBL/GenBank/DDBJ whole genome shotgun (WGS) entry which is preliminary data.</text>
</comment>
<dbReference type="EMBL" id="BMDO01000003">
    <property type="protein sequence ID" value="GGI50202.1"/>
    <property type="molecule type" value="Genomic_DNA"/>
</dbReference>
<accession>A0A917J8Q7</accession>
<name>A0A917J8Q7_9SPHI</name>
<sequence>MGSTNGANIEMHYVSYKQVAPEGAFYHLIYATTYKTQKKRLISNTTHSVNSENSGSRQFCVRDSNGKPGVQRSERGLAVYSPGRRQRPGESQKYRIQITE</sequence>
<proteinExistence type="predicted"/>
<organism evidence="2 3">
    <name type="scientific">Mucilaginibacter galii</name>
    <dbReference type="NCBI Taxonomy" id="2005073"/>
    <lineage>
        <taxon>Bacteria</taxon>
        <taxon>Pseudomonadati</taxon>
        <taxon>Bacteroidota</taxon>
        <taxon>Sphingobacteriia</taxon>
        <taxon>Sphingobacteriales</taxon>
        <taxon>Sphingobacteriaceae</taxon>
        <taxon>Mucilaginibacter</taxon>
    </lineage>
</organism>